<keyword evidence="6" id="KW-1185">Reference proteome</keyword>
<protein>
    <recommendedName>
        <fullName evidence="4">ABC transporter domain-containing protein</fullName>
    </recommendedName>
</protein>
<dbReference type="Gene3D" id="3.40.50.300">
    <property type="entry name" value="P-loop containing nucleotide triphosphate hydrolases"/>
    <property type="match status" value="2"/>
</dbReference>
<feature type="domain" description="ABC transporter" evidence="4">
    <location>
        <begin position="6"/>
        <end position="241"/>
    </location>
</feature>
<keyword evidence="2" id="KW-0547">Nucleotide-binding</keyword>
<dbReference type="EMBL" id="MBUA01000001">
    <property type="protein sequence ID" value="MBC6490145.1"/>
    <property type="molecule type" value="Genomic_DNA"/>
</dbReference>
<feature type="domain" description="ABC transporter" evidence="4">
    <location>
        <begin position="261"/>
        <end position="492"/>
    </location>
</feature>
<keyword evidence="3" id="KW-0067">ATP-binding</keyword>
<reference evidence="5 6" key="1">
    <citation type="submission" date="2016-07" db="EMBL/GenBank/DDBJ databases">
        <title>Genome analysis of Flavihumibacter stibioxidans YS-17.</title>
        <authorList>
            <person name="Shi K."/>
            <person name="Han Y."/>
            <person name="Wang G."/>
        </authorList>
    </citation>
    <scope>NUCLEOTIDE SEQUENCE [LARGE SCALE GENOMIC DNA]</scope>
    <source>
        <strain evidence="5 6">YS-17</strain>
    </source>
</reference>
<dbReference type="Proteomes" id="UP000765802">
    <property type="component" value="Unassembled WGS sequence"/>
</dbReference>
<evidence type="ECO:0000256" key="2">
    <source>
        <dbReference type="ARBA" id="ARBA00022741"/>
    </source>
</evidence>
<name>A0ABR7M542_9BACT</name>
<dbReference type="SMART" id="SM00382">
    <property type="entry name" value="AAA"/>
    <property type="match status" value="2"/>
</dbReference>
<evidence type="ECO:0000313" key="6">
    <source>
        <dbReference type="Proteomes" id="UP000765802"/>
    </source>
</evidence>
<dbReference type="InterPro" id="IPR003439">
    <property type="entry name" value="ABC_transporter-like_ATP-bd"/>
</dbReference>
<gene>
    <name evidence="5" type="ORF">BC349_04140</name>
</gene>
<dbReference type="PANTHER" id="PTHR43553:SF3">
    <property type="entry name" value="ABC TRANSPORTER ATP-BINDING PROTEIN MODF"/>
    <property type="match status" value="1"/>
</dbReference>
<comment type="caution">
    <text evidence="5">The sequence shown here is derived from an EMBL/GenBank/DDBJ whole genome shotgun (WGS) entry which is preliminary data.</text>
</comment>
<dbReference type="RefSeq" id="WP_187255470.1">
    <property type="nucleotide sequence ID" value="NZ_JBHULF010000006.1"/>
</dbReference>
<proteinExistence type="predicted"/>
<evidence type="ECO:0000256" key="1">
    <source>
        <dbReference type="ARBA" id="ARBA00022448"/>
    </source>
</evidence>
<dbReference type="SUPFAM" id="SSF52540">
    <property type="entry name" value="P-loop containing nucleoside triphosphate hydrolases"/>
    <property type="match status" value="2"/>
</dbReference>
<accession>A0ABR7M542</accession>
<dbReference type="InterPro" id="IPR003593">
    <property type="entry name" value="AAA+_ATPase"/>
</dbReference>
<evidence type="ECO:0000313" key="5">
    <source>
        <dbReference type="EMBL" id="MBC6490145.1"/>
    </source>
</evidence>
<keyword evidence="1" id="KW-0813">Transport</keyword>
<evidence type="ECO:0000256" key="3">
    <source>
        <dbReference type="ARBA" id="ARBA00022840"/>
    </source>
</evidence>
<dbReference type="InterPro" id="IPR050095">
    <property type="entry name" value="ECF_ABC_transporter_ATP-bd"/>
</dbReference>
<organism evidence="5 6">
    <name type="scientific">Flavihumibacter stibioxidans</name>
    <dbReference type="NCBI Taxonomy" id="1834163"/>
    <lineage>
        <taxon>Bacteria</taxon>
        <taxon>Pseudomonadati</taxon>
        <taxon>Bacteroidota</taxon>
        <taxon>Chitinophagia</taxon>
        <taxon>Chitinophagales</taxon>
        <taxon>Chitinophagaceae</taxon>
        <taxon>Flavihumibacter</taxon>
    </lineage>
</organism>
<dbReference type="PANTHER" id="PTHR43553">
    <property type="entry name" value="HEAVY METAL TRANSPORTER"/>
    <property type="match status" value="1"/>
</dbReference>
<evidence type="ECO:0000259" key="4">
    <source>
        <dbReference type="PROSITE" id="PS50893"/>
    </source>
</evidence>
<dbReference type="InterPro" id="IPR027417">
    <property type="entry name" value="P-loop_NTPase"/>
</dbReference>
<dbReference type="Pfam" id="PF00005">
    <property type="entry name" value="ABC_tran"/>
    <property type="match status" value="2"/>
</dbReference>
<sequence>MPGITTIVKNLSLHLGGKKLLDCISFELNSGKHLLITGPSGSGKTLLTKAIAGQLFHEGTINFVENGQAVSPSIVRVEQHYHFTNLSHVNQFYYQQRFNSMDADDAATVSEELKQFGQPEEKLNLLLNLFGLKERLHSPLLHLSSGEHKRFQLIRAFLQEPRIMILDEPFTGMDTRSRDMLRAYITEKAKEGCQFILICDPHECPEVIETVALLKDGRLETFDNISGILAKQPESMRRFLPSYHNINLPVKPLPALFSRIIEMKDARIAYGNKTLLEAINWAVLNGERWWLKGANGSGKSTLLSLVTADNPKAYSNDLLLFDRKRGTGESIWDIKKNIGYVSPELQWYFDNSQTCYNAVASGLFDTIGLFRQLNEEQHRQVMQWLEAFGLMAYRHKLLSLLSTSQQRLTLLARAMVKNPHLLILDEPCQGLDDQQRDHFTDMVDMFCEDENRTLIYVTHYEEELPACITRKIELDKGRAISDNYFSEKLLSV</sequence>
<dbReference type="PROSITE" id="PS50893">
    <property type="entry name" value="ABC_TRANSPORTER_2"/>
    <property type="match status" value="2"/>
</dbReference>